<dbReference type="Gene3D" id="3.40.50.620">
    <property type="entry name" value="HUPs"/>
    <property type="match status" value="1"/>
</dbReference>
<keyword evidence="3 9" id="KW-0548">Nucleotidyltransferase</keyword>
<feature type="binding site" evidence="9">
    <location>
        <begin position="10"/>
        <end position="11"/>
    </location>
    <ligand>
        <name>ATP</name>
        <dbReference type="ChEBI" id="CHEBI:30616"/>
    </ligand>
</feature>
<feature type="site" description="Transition state stabilizer" evidence="9">
    <location>
        <position position="18"/>
    </location>
</feature>
<keyword evidence="6 9" id="KW-0460">Magnesium</keyword>
<dbReference type="PRINTS" id="PR01020">
    <property type="entry name" value="LPSBIOSNTHSS"/>
</dbReference>
<comment type="similarity">
    <text evidence="9">Belongs to the bacterial CoaD family.</text>
</comment>
<evidence type="ECO:0000256" key="9">
    <source>
        <dbReference type="HAMAP-Rule" id="MF_00151"/>
    </source>
</evidence>
<feature type="binding site" evidence="9">
    <location>
        <position position="42"/>
    </location>
    <ligand>
        <name>substrate</name>
    </ligand>
</feature>
<dbReference type="RefSeq" id="WP_343753576.1">
    <property type="nucleotide sequence ID" value="NZ_BAAADM010000054.1"/>
</dbReference>
<reference evidence="11 12" key="1">
    <citation type="journal article" date="2019" name="Int. J. Syst. Evol. Microbiol.">
        <title>The Global Catalogue of Microorganisms (GCM) 10K type strain sequencing project: providing services to taxonomists for standard genome sequencing and annotation.</title>
        <authorList>
            <consortium name="The Broad Institute Genomics Platform"/>
            <consortium name="The Broad Institute Genome Sequencing Center for Infectious Disease"/>
            <person name="Wu L."/>
            <person name="Ma J."/>
        </authorList>
    </citation>
    <scope>NUCLEOTIDE SEQUENCE [LARGE SCALE GENOMIC DNA]</scope>
    <source>
        <strain evidence="11 12">JCM 12149</strain>
    </source>
</reference>
<feature type="binding site" evidence="9">
    <location>
        <position position="18"/>
    </location>
    <ligand>
        <name>ATP</name>
        <dbReference type="ChEBI" id="CHEBI:30616"/>
    </ligand>
</feature>
<feature type="binding site" evidence="9">
    <location>
        <position position="99"/>
    </location>
    <ligand>
        <name>ATP</name>
        <dbReference type="ChEBI" id="CHEBI:30616"/>
    </ligand>
</feature>
<comment type="function">
    <text evidence="9">Reversibly transfers an adenylyl group from ATP to 4'-phosphopantetheine, yielding dephospho-CoA (dPCoA) and pyrophosphate.</text>
</comment>
<comment type="cofactor">
    <cofactor evidence="9">
        <name>Mg(2+)</name>
        <dbReference type="ChEBI" id="CHEBI:18420"/>
    </cofactor>
</comment>
<comment type="pathway">
    <text evidence="9">Cofactor biosynthesis; coenzyme A biosynthesis; CoA from (R)-pantothenate: step 4/5.</text>
</comment>
<dbReference type="PANTHER" id="PTHR21342">
    <property type="entry name" value="PHOSPHOPANTETHEINE ADENYLYLTRANSFERASE"/>
    <property type="match status" value="1"/>
</dbReference>
<evidence type="ECO:0000256" key="6">
    <source>
        <dbReference type="ARBA" id="ARBA00022842"/>
    </source>
</evidence>
<keyword evidence="2 9" id="KW-0808">Transferase</keyword>
<evidence type="ECO:0000259" key="10">
    <source>
        <dbReference type="Pfam" id="PF01467"/>
    </source>
</evidence>
<feature type="binding site" evidence="9">
    <location>
        <position position="74"/>
    </location>
    <ligand>
        <name>substrate</name>
    </ligand>
</feature>
<keyword evidence="5 9" id="KW-0067">ATP-binding</keyword>
<dbReference type="InterPro" id="IPR014729">
    <property type="entry name" value="Rossmann-like_a/b/a_fold"/>
</dbReference>
<dbReference type="NCBIfam" id="TIGR01510">
    <property type="entry name" value="coaD_prev_kdtB"/>
    <property type="match status" value="1"/>
</dbReference>
<organism evidence="11 12">
    <name type="scientific">Lentibacillus halophilus</name>
    <dbReference type="NCBI Taxonomy" id="295065"/>
    <lineage>
        <taxon>Bacteria</taxon>
        <taxon>Bacillati</taxon>
        <taxon>Bacillota</taxon>
        <taxon>Bacilli</taxon>
        <taxon>Bacillales</taxon>
        <taxon>Bacillaceae</taxon>
        <taxon>Lentibacillus</taxon>
    </lineage>
</organism>
<dbReference type="Pfam" id="PF01467">
    <property type="entry name" value="CTP_transf_like"/>
    <property type="match status" value="1"/>
</dbReference>
<protein>
    <recommendedName>
        <fullName evidence="9">Phosphopantetheine adenylyltransferase</fullName>
        <ecNumber evidence="9">2.7.7.3</ecNumber>
    </recommendedName>
    <alternativeName>
        <fullName evidence="9">Dephospho-CoA pyrophosphorylase</fullName>
    </alternativeName>
    <alternativeName>
        <fullName evidence="9">Pantetheine-phosphate adenylyltransferase</fullName>
        <shortName evidence="9">PPAT</shortName>
    </alternativeName>
</protein>
<evidence type="ECO:0000256" key="2">
    <source>
        <dbReference type="ARBA" id="ARBA00022679"/>
    </source>
</evidence>
<evidence type="ECO:0000256" key="8">
    <source>
        <dbReference type="ARBA" id="ARBA00029346"/>
    </source>
</evidence>
<feature type="binding site" evidence="9">
    <location>
        <position position="88"/>
    </location>
    <ligand>
        <name>substrate</name>
    </ligand>
</feature>
<feature type="binding site" evidence="9">
    <location>
        <begin position="124"/>
        <end position="130"/>
    </location>
    <ligand>
        <name>ATP</name>
        <dbReference type="ChEBI" id="CHEBI:30616"/>
    </ligand>
</feature>
<dbReference type="HAMAP" id="MF_00151">
    <property type="entry name" value="PPAT_bact"/>
    <property type="match status" value="1"/>
</dbReference>
<feature type="binding site" evidence="9">
    <location>
        <begin position="89"/>
        <end position="91"/>
    </location>
    <ligand>
        <name>ATP</name>
        <dbReference type="ChEBI" id="CHEBI:30616"/>
    </ligand>
</feature>
<keyword evidence="12" id="KW-1185">Reference proteome</keyword>
<evidence type="ECO:0000256" key="5">
    <source>
        <dbReference type="ARBA" id="ARBA00022840"/>
    </source>
</evidence>
<dbReference type="InterPro" id="IPR004821">
    <property type="entry name" value="Cyt_trans-like"/>
</dbReference>
<dbReference type="SUPFAM" id="SSF52374">
    <property type="entry name" value="Nucleotidylyl transferase"/>
    <property type="match status" value="1"/>
</dbReference>
<dbReference type="Proteomes" id="UP001501459">
    <property type="component" value="Unassembled WGS sequence"/>
</dbReference>
<keyword evidence="4 9" id="KW-0547">Nucleotide-binding</keyword>
<dbReference type="EMBL" id="BAAADM010000054">
    <property type="protein sequence ID" value="GAA0445936.1"/>
    <property type="molecule type" value="Genomic_DNA"/>
</dbReference>
<accession>A0ABN0ZFC3</accession>
<dbReference type="GO" id="GO:0016779">
    <property type="term" value="F:nucleotidyltransferase activity"/>
    <property type="evidence" value="ECO:0007669"/>
    <property type="project" value="UniProtKB-KW"/>
</dbReference>
<feature type="domain" description="Cytidyltransferase-like" evidence="10">
    <location>
        <begin position="6"/>
        <end position="134"/>
    </location>
</feature>
<evidence type="ECO:0000313" key="11">
    <source>
        <dbReference type="EMBL" id="GAA0445936.1"/>
    </source>
</evidence>
<dbReference type="CDD" id="cd02163">
    <property type="entry name" value="PPAT"/>
    <property type="match status" value="1"/>
</dbReference>
<feature type="binding site" evidence="9">
    <location>
        <position position="10"/>
    </location>
    <ligand>
        <name>substrate</name>
    </ligand>
</feature>
<dbReference type="InterPro" id="IPR001980">
    <property type="entry name" value="PPAT"/>
</dbReference>
<name>A0ABN0ZFC3_9BACI</name>
<evidence type="ECO:0000256" key="3">
    <source>
        <dbReference type="ARBA" id="ARBA00022695"/>
    </source>
</evidence>
<evidence type="ECO:0000256" key="4">
    <source>
        <dbReference type="ARBA" id="ARBA00022741"/>
    </source>
</evidence>
<evidence type="ECO:0000256" key="7">
    <source>
        <dbReference type="ARBA" id="ARBA00022993"/>
    </source>
</evidence>
<gene>
    <name evidence="9 11" type="primary">coaD</name>
    <name evidence="11" type="ORF">GCM10008983_24580</name>
</gene>
<comment type="subcellular location">
    <subcellularLocation>
        <location evidence="9">Cytoplasm</location>
    </subcellularLocation>
</comment>
<keyword evidence="7 9" id="KW-0173">Coenzyme A biosynthesis</keyword>
<evidence type="ECO:0000256" key="1">
    <source>
        <dbReference type="ARBA" id="ARBA00022490"/>
    </source>
</evidence>
<comment type="catalytic activity">
    <reaction evidence="8 9">
        <text>(R)-4'-phosphopantetheine + ATP + H(+) = 3'-dephospho-CoA + diphosphate</text>
        <dbReference type="Rhea" id="RHEA:19801"/>
        <dbReference type="ChEBI" id="CHEBI:15378"/>
        <dbReference type="ChEBI" id="CHEBI:30616"/>
        <dbReference type="ChEBI" id="CHEBI:33019"/>
        <dbReference type="ChEBI" id="CHEBI:57328"/>
        <dbReference type="ChEBI" id="CHEBI:61723"/>
        <dbReference type="EC" id="2.7.7.3"/>
    </reaction>
</comment>
<comment type="subunit">
    <text evidence="9">Homohexamer.</text>
</comment>
<dbReference type="PANTHER" id="PTHR21342:SF1">
    <property type="entry name" value="PHOSPHOPANTETHEINE ADENYLYLTRANSFERASE"/>
    <property type="match status" value="1"/>
</dbReference>
<dbReference type="NCBIfam" id="TIGR00125">
    <property type="entry name" value="cyt_tran_rel"/>
    <property type="match status" value="1"/>
</dbReference>
<evidence type="ECO:0000313" key="12">
    <source>
        <dbReference type="Proteomes" id="UP001501459"/>
    </source>
</evidence>
<comment type="caution">
    <text evidence="11">The sequence shown here is derived from an EMBL/GenBank/DDBJ whole genome shotgun (WGS) entry which is preliminary data.</text>
</comment>
<proteinExistence type="inferred from homology"/>
<sequence>MTRLAICPGSFDPVTNGHLDIIERGSEIFDQVIVVVFNNQSKDPLFSVDERVSLLSETTSYLSNVSVDRSSELLIDYARQHSADAILRGLRAVSDFEYELQITAMNRKLDDNIETLFMMTNNQYSFLSSSVVKEVAKYQADVSDLVPEVVQTALKKKYRVT</sequence>
<dbReference type="EC" id="2.7.7.3" evidence="9"/>
<keyword evidence="1 9" id="KW-0963">Cytoplasm</keyword>